<organism evidence="1 2">
    <name type="scientific">Pseudarcicella hirudinis</name>
    <dbReference type="NCBI Taxonomy" id="1079859"/>
    <lineage>
        <taxon>Bacteria</taxon>
        <taxon>Pseudomonadati</taxon>
        <taxon>Bacteroidota</taxon>
        <taxon>Cytophagia</taxon>
        <taxon>Cytophagales</taxon>
        <taxon>Flectobacillaceae</taxon>
        <taxon>Pseudarcicella</taxon>
    </lineage>
</organism>
<reference evidence="1 2" key="1">
    <citation type="submission" date="2016-10" db="EMBL/GenBank/DDBJ databases">
        <authorList>
            <person name="de Groot N.N."/>
        </authorList>
    </citation>
    <scope>NUCLEOTIDE SEQUENCE [LARGE SCALE GENOMIC DNA]</scope>
    <source>
        <strain evidence="2">E92,LMG 26720,CCM 7988</strain>
    </source>
</reference>
<evidence type="ECO:0000313" key="1">
    <source>
        <dbReference type="EMBL" id="SFQ49769.1"/>
    </source>
</evidence>
<dbReference type="SUPFAM" id="SSF53756">
    <property type="entry name" value="UDP-Glycosyltransferase/glycogen phosphorylase"/>
    <property type="match status" value="1"/>
</dbReference>
<keyword evidence="2" id="KW-1185">Reference proteome</keyword>
<gene>
    <name evidence="1" type="ORF">SAMN04515674_12313</name>
</gene>
<dbReference type="OrthoDB" id="166868at2"/>
<protein>
    <recommendedName>
        <fullName evidence="3">CDP-Glycerol:Poly(Glycerophosphate) glycerophosphotransferase</fullName>
    </recommendedName>
</protein>
<name>A0A1I5YZZ5_9BACT</name>
<evidence type="ECO:0008006" key="3">
    <source>
        <dbReference type="Google" id="ProtNLM"/>
    </source>
</evidence>
<dbReference type="EMBL" id="FOXH01000023">
    <property type="protein sequence ID" value="SFQ49769.1"/>
    <property type="molecule type" value="Genomic_DNA"/>
</dbReference>
<evidence type="ECO:0000313" key="2">
    <source>
        <dbReference type="Proteomes" id="UP000199306"/>
    </source>
</evidence>
<dbReference type="Gene3D" id="3.40.50.12580">
    <property type="match status" value="1"/>
</dbReference>
<dbReference type="AlphaFoldDB" id="A0A1I5YZZ5"/>
<dbReference type="STRING" id="1079859.SAMN04515674_12313"/>
<dbReference type="RefSeq" id="WP_092019784.1">
    <property type="nucleotide sequence ID" value="NZ_FOXH01000023.1"/>
</dbReference>
<dbReference type="InterPro" id="IPR043148">
    <property type="entry name" value="TagF_C"/>
</dbReference>
<proteinExistence type="predicted"/>
<dbReference type="Proteomes" id="UP000199306">
    <property type="component" value="Unassembled WGS sequence"/>
</dbReference>
<sequence>MGRKILFITGSMNQTSQMHQIAQELTDFDCWFSQIFADSPLINALIKYTPFIDSTILAGQFRANSEKYIREHNLQMDYMAQKNRYDLVVYCSDLIIPDRMLQNKTLWVQEGMVDGYTWKSKWVKNLHFPPYFSGDTSLNGASNICDIYCAASDGYKDYFVKRGTNVSKILVTGIPNYDNIRQFLKNDFPYHNYVMVATSDIRETFRKEDRIGFIKKATEIAAGRRLLFKLHPNEIYDRAVSEIKEHTPADTLIFQSGSTNDMIANCEELITQYSTVVYVGMALGKKVHSYFDLEELYRLNPIQNAGTSAQNIANICRSFVNFDGKKEDFLKQFQYQPMPIDVHYA</sequence>
<accession>A0A1I5YZZ5</accession>